<sequence length="157" mass="17273">MCHRASTGTGETGGYVGTIFSPAALRWLDHQDARRHGAIRPEEHFLGLYELRDVGGECTASERLGDGIVESTKPRSKIRRRASRGPCNPFHILLLRVGARLTGHGQQKHGLYLHLWSPRRTFNGTISPGSQRALFEASSSWPRAALLPVLHSSEALA</sequence>
<dbReference type="AlphaFoldDB" id="A0A8E2AW69"/>
<reference evidence="1 2" key="1">
    <citation type="submission" date="2016-07" db="EMBL/GenBank/DDBJ databases">
        <title>Draft genome of the white-rot fungus Obba rivulosa 3A-2.</title>
        <authorList>
            <consortium name="DOE Joint Genome Institute"/>
            <person name="Miettinen O."/>
            <person name="Riley R."/>
            <person name="Acob R."/>
            <person name="Barry K."/>
            <person name="Cullen D."/>
            <person name="De Vries R."/>
            <person name="Hainaut M."/>
            <person name="Hatakka A."/>
            <person name="Henrissat B."/>
            <person name="Hilden K."/>
            <person name="Kuo R."/>
            <person name="Labutti K."/>
            <person name="Lipzen A."/>
            <person name="Makela M.R."/>
            <person name="Sandor L."/>
            <person name="Spatafora J.W."/>
            <person name="Grigoriev I.V."/>
            <person name="Hibbett D.S."/>
        </authorList>
    </citation>
    <scope>NUCLEOTIDE SEQUENCE [LARGE SCALE GENOMIC DNA]</scope>
    <source>
        <strain evidence="1 2">3A-2</strain>
    </source>
</reference>
<gene>
    <name evidence="1" type="ORF">OBBRIDRAFT_667161</name>
</gene>
<keyword evidence="2" id="KW-1185">Reference proteome</keyword>
<evidence type="ECO:0000313" key="2">
    <source>
        <dbReference type="Proteomes" id="UP000250043"/>
    </source>
</evidence>
<dbReference type="Proteomes" id="UP000250043">
    <property type="component" value="Unassembled WGS sequence"/>
</dbReference>
<protein>
    <submittedName>
        <fullName evidence="1">Uncharacterized protein</fullName>
    </submittedName>
</protein>
<proteinExistence type="predicted"/>
<evidence type="ECO:0000313" key="1">
    <source>
        <dbReference type="EMBL" id="OCH89435.1"/>
    </source>
</evidence>
<organism evidence="1 2">
    <name type="scientific">Obba rivulosa</name>
    <dbReference type="NCBI Taxonomy" id="1052685"/>
    <lineage>
        <taxon>Eukaryota</taxon>
        <taxon>Fungi</taxon>
        <taxon>Dikarya</taxon>
        <taxon>Basidiomycota</taxon>
        <taxon>Agaricomycotina</taxon>
        <taxon>Agaricomycetes</taxon>
        <taxon>Polyporales</taxon>
        <taxon>Gelatoporiaceae</taxon>
        <taxon>Obba</taxon>
    </lineage>
</organism>
<name>A0A8E2AW69_9APHY</name>
<dbReference type="EMBL" id="KV722427">
    <property type="protein sequence ID" value="OCH89435.1"/>
    <property type="molecule type" value="Genomic_DNA"/>
</dbReference>
<accession>A0A8E2AW69</accession>